<organism evidence="2 3">
    <name type="scientific">Pleurodeles waltl</name>
    <name type="common">Iberian ribbed newt</name>
    <dbReference type="NCBI Taxonomy" id="8319"/>
    <lineage>
        <taxon>Eukaryota</taxon>
        <taxon>Metazoa</taxon>
        <taxon>Chordata</taxon>
        <taxon>Craniata</taxon>
        <taxon>Vertebrata</taxon>
        <taxon>Euteleostomi</taxon>
        <taxon>Amphibia</taxon>
        <taxon>Batrachia</taxon>
        <taxon>Caudata</taxon>
        <taxon>Salamandroidea</taxon>
        <taxon>Salamandridae</taxon>
        <taxon>Pleurodelinae</taxon>
        <taxon>Pleurodeles</taxon>
    </lineage>
</organism>
<accession>A0AAV7S369</accession>
<keyword evidence="3" id="KW-1185">Reference proteome</keyword>
<reference evidence="2" key="1">
    <citation type="journal article" date="2022" name="bioRxiv">
        <title>Sequencing and chromosome-scale assembly of the giantPleurodeles waltlgenome.</title>
        <authorList>
            <person name="Brown T."/>
            <person name="Elewa A."/>
            <person name="Iarovenko S."/>
            <person name="Subramanian E."/>
            <person name="Araus A.J."/>
            <person name="Petzold A."/>
            <person name="Susuki M."/>
            <person name="Suzuki K.-i.T."/>
            <person name="Hayashi T."/>
            <person name="Toyoda A."/>
            <person name="Oliveira C."/>
            <person name="Osipova E."/>
            <person name="Leigh N.D."/>
            <person name="Simon A."/>
            <person name="Yun M.H."/>
        </authorList>
    </citation>
    <scope>NUCLEOTIDE SEQUENCE</scope>
    <source>
        <strain evidence="2">20211129_DDA</strain>
        <tissue evidence="2">Liver</tissue>
    </source>
</reference>
<dbReference type="EMBL" id="JANPWB010000009">
    <property type="protein sequence ID" value="KAJ1157700.1"/>
    <property type="molecule type" value="Genomic_DNA"/>
</dbReference>
<proteinExistence type="predicted"/>
<feature type="compositionally biased region" description="Gly residues" evidence="1">
    <location>
        <begin position="50"/>
        <end position="59"/>
    </location>
</feature>
<feature type="region of interest" description="Disordered" evidence="1">
    <location>
        <begin position="1"/>
        <end position="72"/>
    </location>
</feature>
<gene>
    <name evidence="2" type="ORF">NDU88_010400</name>
</gene>
<feature type="compositionally biased region" description="Low complexity" evidence="1">
    <location>
        <begin position="23"/>
        <end position="34"/>
    </location>
</feature>
<comment type="caution">
    <text evidence="2">The sequence shown here is derived from an EMBL/GenBank/DDBJ whole genome shotgun (WGS) entry which is preliminary data.</text>
</comment>
<evidence type="ECO:0000313" key="3">
    <source>
        <dbReference type="Proteomes" id="UP001066276"/>
    </source>
</evidence>
<sequence length="111" mass="11822">MMQQRPRRPPSLGSAECRSPRDSALSGRSCASSAARERSPGPAPSPGAPPGGGGAGGGSGRRHRRRVIKASPLTLEDRGYQARKRLRIPARLEGLWGRGRVSYLRIALPTV</sequence>
<dbReference type="AlphaFoldDB" id="A0AAV7S369"/>
<evidence type="ECO:0000313" key="2">
    <source>
        <dbReference type="EMBL" id="KAJ1157700.1"/>
    </source>
</evidence>
<dbReference type="Proteomes" id="UP001066276">
    <property type="component" value="Chromosome 5"/>
</dbReference>
<evidence type="ECO:0000256" key="1">
    <source>
        <dbReference type="SAM" id="MobiDB-lite"/>
    </source>
</evidence>
<name>A0AAV7S369_PLEWA</name>
<protein>
    <submittedName>
        <fullName evidence="2">Uncharacterized protein</fullName>
    </submittedName>
</protein>